<name>A0A918AAD8_9ACTN</name>
<organism evidence="1 2">
    <name type="scientific">Nonomuraea glycinis</name>
    <dbReference type="NCBI Taxonomy" id="2047744"/>
    <lineage>
        <taxon>Bacteria</taxon>
        <taxon>Bacillati</taxon>
        <taxon>Actinomycetota</taxon>
        <taxon>Actinomycetes</taxon>
        <taxon>Streptosporangiales</taxon>
        <taxon>Streptosporangiaceae</taxon>
        <taxon>Nonomuraea</taxon>
    </lineage>
</organism>
<comment type="caution">
    <text evidence="1">The sequence shown here is derived from an EMBL/GenBank/DDBJ whole genome shotgun (WGS) entry which is preliminary data.</text>
</comment>
<evidence type="ECO:0000313" key="1">
    <source>
        <dbReference type="EMBL" id="GGP13102.1"/>
    </source>
</evidence>
<dbReference type="Gene3D" id="2.40.10.10">
    <property type="entry name" value="Trypsin-like serine proteases"/>
    <property type="match status" value="1"/>
</dbReference>
<accession>A0A918AAD8</accession>
<protein>
    <recommendedName>
        <fullName evidence="3">Serine protease</fullName>
    </recommendedName>
</protein>
<dbReference type="Pfam" id="PF13365">
    <property type="entry name" value="Trypsin_2"/>
    <property type="match status" value="1"/>
</dbReference>
<dbReference type="Proteomes" id="UP000660745">
    <property type="component" value="Unassembled WGS sequence"/>
</dbReference>
<evidence type="ECO:0008006" key="3">
    <source>
        <dbReference type="Google" id="ProtNLM"/>
    </source>
</evidence>
<keyword evidence="2" id="KW-1185">Reference proteome</keyword>
<proteinExistence type="predicted"/>
<reference evidence="1" key="2">
    <citation type="submission" date="2020-09" db="EMBL/GenBank/DDBJ databases">
        <authorList>
            <person name="Sun Q."/>
            <person name="Zhou Y."/>
        </authorList>
    </citation>
    <scope>NUCLEOTIDE SEQUENCE</scope>
    <source>
        <strain evidence="1">CGMCC 4.7430</strain>
    </source>
</reference>
<evidence type="ECO:0000313" key="2">
    <source>
        <dbReference type="Proteomes" id="UP000660745"/>
    </source>
</evidence>
<dbReference type="SUPFAM" id="SSF50494">
    <property type="entry name" value="Trypsin-like serine proteases"/>
    <property type="match status" value="1"/>
</dbReference>
<dbReference type="InterPro" id="IPR009003">
    <property type="entry name" value="Peptidase_S1_PA"/>
</dbReference>
<reference evidence="1" key="1">
    <citation type="journal article" date="2014" name="Int. J. Syst. Evol. Microbiol.">
        <title>Complete genome sequence of Corynebacterium casei LMG S-19264T (=DSM 44701T), isolated from a smear-ripened cheese.</title>
        <authorList>
            <consortium name="US DOE Joint Genome Institute (JGI-PGF)"/>
            <person name="Walter F."/>
            <person name="Albersmeier A."/>
            <person name="Kalinowski J."/>
            <person name="Ruckert C."/>
        </authorList>
    </citation>
    <scope>NUCLEOTIDE SEQUENCE</scope>
    <source>
        <strain evidence="1">CGMCC 4.7430</strain>
    </source>
</reference>
<sequence length="1349" mass="145174">MDGSLVGRCVELLVERQGEMGYGSGLRLATSLVVTAGHVVKDGTGVKVRLFGGGPDEIVVHGRTVWKGDQADIALVELVPDAPLDEIVPMAVGVVPEESHGRLPFTAVGFPRHQTWRDGDRALWRDSYQIDGTIPLGSSVKRGRLALHRADGRILEARDWSGFSGAVVVCEGSAVGVVVESAHSGGLEAVRLAAAIGAYEPRAQAEREPGPSAAAARALLAGHGVVPERISVPRSREERRRPAYGALLRQYAARCPELTGREEELADLTAFATGQEPYLLLVAGPWAGKTSLVTHFAESPPPEVDVVSFVISRRDGQMRVQQFHRAVCEQLASLLGEFPPLEPDAAVFLSLWERAANDHERRGRPLVLMVDGLDENDFRELAEPSIASQLPAIRGAKTHVLVTSRHPHLPLDVDESHPLRDCRRQVLAPFPASTSLLLRACQELDHVLTEPLPRGILTAMTVAGGALSGRDIASITRDAPLTVRRTLERDLHRVVESRPGQVTRYTLAHDILVAAVREDLEQEEVAHTRASIDAWALAFAEAGWPDETPAYLTDAYPTLLLAEGAGHTLATLASPERRALLRRRTGGDLATLSEVSNAARLLAAAPDCDLALLARVSLLRMRIEDDSHSVPSSYPLLLVRVGRSEEGIQLARTLQNSYARAEALLTVGERLFDSQPVEARNLVLEAMAVPGRLELERVEHAMRVVLALARWGESDVTDIADQIIIDHIDGLSGNDRAWSITAVVGPLAEINPALTQTLIEEAVVHADDEDLPSVCGYLAEACGVLGEMDRLLRYLSTLDRKGRREALLCACEVLFAKGGRRNVPEVLLAALNSEFSLAELVESAAYQDEERVRQLLAMLSSDETVLPFHGPGKLIYTALAAHGHDPRQTETAEVEDLDDLLAYAAASARNNGHLPLATSLGRDIAGPADRAETLTGIALAILDTGTPQNVDSLVGEIDAALDESMSASSPRLLAVFACAAGAAGRTELAEEALELARHTVLSSVNDVDAWEAGPVAAAAASLGHLEHALAIASAYQTEEMDRIDILLKAAEAMGDHSSADLDLLIDLVTEGLENCEDPNGSGWWSRVSCDLKDLLLRTGRIDRSMNLTTGADESYLRARTLDMRAHLLSNDITGAISLIRATVRDAPADSPTGLARRQEQAAAMVVEMCDAGHQSLCRDFTAELTGIADLSLTFEDSLWARPWLAVACQATRLSEEHTQLLDLAQHAVLVAGSSTVPVEAVVRLRLWDRYRAEARLLNDVLAETVLTELVSALLEAGLPQEAVAVIDDLEEDAAYCLALAAATGGEPSLDLVKRSLTLGFESAIITPLARLEPRCLDEIAAQLGLVRPG</sequence>
<dbReference type="InterPro" id="IPR043504">
    <property type="entry name" value="Peptidase_S1_PA_chymotrypsin"/>
</dbReference>
<gene>
    <name evidence="1" type="ORF">GCM10012278_63540</name>
</gene>
<dbReference type="EMBL" id="BMNK01000013">
    <property type="protein sequence ID" value="GGP13102.1"/>
    <property type="molecule type" value="Genomic_DNA"/>
</dbReference>